<feature type="region of interest" description="Disordered" evidence="1">
    <location>
        <begin position="122"/>
        <end position="172"/>
    </location>
</feature>
<dbReference type="EMBL" id="BAABIA010000003">
    <property type="protein sequence ID" value="GAA5139373.1"/>
    <property type="molecule type" value="Genomic_DNA"/>
</dbReference>
<accession>A0ABP9P5H1</accession>
<keyword evidence="3" id="KW-1185">Reference proteome</keyword>
<comment type="caution">
    <text evidence="2">The sequence shown here is derived from an EMBL/GenBank/DDBJ whole genome shotgun (WGS) entry which is preliminary data.</text>
</comment>
<protein>
    <submittedName>
        <fullName evidence="2">Uncharacterized protein</fullName>
    </submittedName>
</protein>
<proteinExistence type="predicted"/>
<evidence type="ECO:0000313" key="3">
    <source>
        <dbReference type="Proteomes" id="UP001499852"/>
    </source>
</evidence>
<name>A0ABP9P5H1_9BACT</name>
<sequence length="172" mass="18690">MPLDEGIKSFKKSVDQGLAPMEGFPYLEVWSRSDGRVKSQRFDPSKGFLIERIKDDEFSLEESSAKDETFAVQVDEGLLIQVATQEQAEKLAAVLVYAKKGLGTVDELRKRIADLEQLVAAHEKKDQAPVATPEMATPPTADLLSTGEDEPSGRPAEPAKAAPKSGLAPKPK</sequence>
<evidence type="ECO:0000313" key="2">
    <source>
        <dbReference type="EMBL" id="GAA5139373.1"/>
    </source>
</evidence>
<organism evidence="2 3">
    <name type="scientific">Prosthecobacter algae</name>
    <dbReference type="NCBI Taxonomy" id="1144682"/>
    <lineage>
        <taxon>Bacteria</taxon>
        <taxon>Pseudomonadati</taxon>
        <taxon>Verrucomicrobiota</taxon>
        <taxon>Verrucomicrobiia</taxon>
        <taxon>Verrucomicrobiales</taxon>
        <taxon>Verrucomicrobiaceae</taxon>
        <taxon>Prosthecobacter</taxon>
    </lineage>
</organism>
<dbReference type="Proteomes" id="UP001499852">
    <property type="component" value="Unassembled WGS sequence"/>
</dbReference>
<reference evidence="3" key="1">
    <citation type="journal article" date="2019" name="Int. J. Syst. Evol. Microbiol.">
        <title>The Global Catalogue of Microorganisms (GCM) 10K type strain sequencing project: providing services to taxonomists for standard genome sequencing and annotation.</title>
        <authorList>
            <consortium name="The Broad Institute Genomics Platform"/>
            <consortium name="The Broad Institute Genome Sequencing Center for Infectious Disease"/>
            <person name="Wu L."/>
            <person name="Ma J."/>
        </authorList>
    </citation>
    <scope>NUCLEOTIDE SEQUENCE [LARGE SCALE GENOMIC DNA]</scope>
    <source>
        <strain evidence="3">JCM 18053</strain>
    </source>
</reference>
<evidence type="ECO:0000256" key="1">
    <source>
        <dbReference type="SAM" id="MobiDB-lite"/>
    </source>
</evidence>
<dbReference type="RefSeq" id="WP_345736220.1">
    <property type="nucleotide sequence ID" value="NZ_BAABIA010000003.1"/>
</dbReference>
<gene>
    <name evidence="2" type="ORF">GCM10023213_19940</name>
</gene>